<dbReference type="EMBL" id="DWVZ01000036">
    <property type="protein sequence ID" value="HJC62571.1"/>
    <property type="molecule type" value="Genomic_DNA"/>
</dbReference>
<reference evidence="1" key="2">
    <citation type="submission" date="2021-04" db="EMBL/GenBank/DDBJ databases">
        <authorList>
            <person name="Gilroy R."/>
        </authorList>
    </citation>
    <scope>NUCLEOTIDE SEQUENCE</scope>
    <source>
        <strain evidence="1">ChiBcec2-3848</strain>
    </source>
</reference>
<accession>A0A9D2PN35</accession>
<dbReference type="NCBIfam" id="TIGR04090">
    <property type="entry name" value="exp_by_SipW_IV"/>
    <property type="match status" value="1"/>
</dbReference>
<reference evidence="1" key="1">
    <citation type="journal article" date="2021" name="PeerJ">
        <title>Extensive microbial diversity within the chicken gut microbiome revealed by metagenomics and culture.</title>
        <authorList>
            <person name="Gilroy R."/>
            <person name="Ravi A."/>
            <person name="Getino M."/>
            <person name="Pursley I."/>
            <person name="Horton D.L."/>
            <person name="Alikhan N.F."/>
            <person name="Baker D."/>
            <person name="Gharbi K."/>
            <person name="Hall N."/>
            <person name="Watson M."/>
            <person name="Adriaenssens E.M."/>
            <person name="Foster-Nyarko E."/>
            <person name="Jarju S."/>
            <person name="Secka A."/>
            <person name="Antonio M."/>
            <person name="Oren A."/>
            <person name="Chaudhuri R.R."/>
            <person name="La Ragione R."/>
            <person name="Hildebrand F."/>
            <person name="Pallen M.J."/>
        </authorList>
    </citation>
    <scope>NUCLEOTIDE SEQUENCE</scope>
    <source>
        <strain evidence="1">ChiBcec2-3848</strain>
    </source>
</reference>
<evidence type="ECO:0000313" key="1">
    <source>
        <dbReference type="EMBL" id="HJC62571.1"/>
    </source>
</evidence>
<dbReference type="Proteomes" id="UP000823886">
    <property type="component" value="Unassembled WGS sequence"/>
</dbReference>
<organism evidence="1 2">
    <name type="scientific">Candidatus Blautia merdavium</name>
    <dbReference type="NCBI Taxonomy" id="2838494"/>
    <lineage>
        <taxon>Bacteria</taxon>
        <taxon>Bacillati</taxon>
        <taxon>Bacillota</taxon>
        <taxon>Clostridia</taxon>
        <taxon>Lachnospirales</taxon>
        <taxon>Lachnospiraceae</taxon>
        <taxon>Blautia</taxon>
    </lineage>
</organism>
<name>A0A9D2PN35_9FIRM</name>
<proteinExistence type="predicted"/>
<comment type="caution">
    <text evidence="1">The sequence shown here is derived from an EMBL/GenBank/DDBJ whole genome shotgun (WGS) entry which is preliminary data.</text>
</comment>
<dbReference type="InterPro" id="IPR024008">
    <property type="entry name" value="BsaA"/>
</dbReference>
<dbReference type="AlphaFoldDB" id="A0A9D2PN35"/>
<evidence type="ECO:0000313" key="2">
    <source>
        <dbReference type="Proteomes" id="UP000823886"/>
    </source>
</evidence>
<protein>
    <submittedName>
        <fullName evidence="1">BsaA family SipW-dependent biofilm matrix protein</fullName>
    </submittedName>
</protein>
<sequence>MTGKRNRKKIAVIAGLCLVLLIGGVYAYFFQSSELKNPFSTANPSIEVVENFNPADQWLPGEEKRKEVTFTNTGDVDVLMRFKVEVSMIDSKGVEVQQIPEGFYTLNWSDEMKGKWYIEGKDKPLGYYYYNAVLAPGASTGMTLKSVAFTPEISNDTHETNYSGYVLHVKVVGEAIQADSSAVSEEWNMNVSIDSDKKAVWSPKE</sequence>
<gene>
    <name evidence="1" type="ORF">H9753_02975</name>
</gene>